<name>A0AAF0C1C9_9GAMM</name>
<evidence type="ECO:0000313" key="1">
    <source>
        <dbReference type="EMBL" id="WDD98856.1"/>
    </source>
</evidence>
<reference evidence="1 2" key="1">
    <citation type="journal article" date="2015" name="Genome Announc.">
        <title>Draft Genome Sequences of Marine Isolates of Thalassomonas viridans and Thalassomonas actiniarum.</title>
        <authorList>
            <person name="Olonade I."/>
            <person name="van Zyl L.J."/>
            <person name="Trindade M."/>
        </authorList>
    </citation>
    <scope>NUCLEOTIDE SEQUENCE [LARGE SCALE GENOMIC DNA]</scope>
    <source>
        <strain evidence="1 2">A5K-106</strain>
    </source>
</reference>
<reference evidence="1 2" key="2">
    <citation type="journal article" date="2022" name="Mar. Drugs">
        <title>Bioassay-Guided Fractionation Leads to the Detection of Cholic Acid Generated by the Rare Thalassomonas sp.</title>
        <authorList>
            <person name="Pheiffer F."/>
            <person name="Schneider Y.K."/>
            <person name="Hansen E.H."/>
            <person name="Andersen J.H."/>
            <person name="Isaksson J."/>
            <person name="Busche T."/>
            <person name="R C."/>
            <person name="Kalinowski J."/>
            <person name="Zyl L.V."/>
            <person name="Trindade M."/>
        </authorList>
    </citation>
    <scope>NUCLEOTIDE SEQUENCE [LARGE SCALE GENOMIC DNA]</scope>
    <source>
        <strain evidence="1 2">A5K-106</strain>
    </source>
</reference>
<dbReference type="EMBL" id="CP059735">
    <property type="protein sequence ID" value="WDD98856.1"/>
    <property type="molecule type" value="Genomic_DNA"/>
</dbReference>
<protein>
    <submittedName>
        <fullName evidence="1">Uncharacterized protein</fullName>
    </submittedName>
</protein>
<evidence type="ECO:0000313" key="2">
    <source>
        <dbReference type="Proteomes" id="UP000032568"/>
    </source>
</evidence>
<dbReference type="KEGG" id="tact:SG35_027125"/>
<accession>A0AAF0C1C9</accession>
<dbReference type="Proteomes" id="UP000032568">
    <property type="component" value="Chromosome"/>
</dbReference>
<keyword evidence="2" id="KW-1185">Reference proteome</keyword>
<dbReference type="AlphaFoldDB" id="A0AAF0C1C9"/>
<proteinExistence type="predicted"/>
<sequence length="103" mass="11416">MLLHSLQIVALKAILNLIDCGQSCNNLHQVAREIIALASQAFSSNDIFKLLDSDIEVNSITYQQYLSDTENTPNFLQEIVPADSFGTESALSCESDREYDCEA</sequence>
<organism evidence="1 2">
    <name type="scientific">Thalassomonas actiniarum</name>
    <dbReference type="NCBI Taxonomy" id="485447"/>
    <lineage>
        <taxon>Bacteria</taxon>
        <taxon>Pseudomonadati</taxon>
        <taxon>Pseudomonadota</taxon>
        <taxon>Gammaproteobacteria</taxon>
        <taxon>Alteromonadales</taxon>
        <taxon>Colwelliaceae</taxon>
        <taxon>Thalassomonas</taxon>
    </lineage>
</organism>
<gene>
    <name evidence="1" type="ORF">SG35_027125</name>
</gene>